<feature type="domain" description="Bacterial transcriptional activator" evidence="1">
    <location>
        <begin position="70"/>
        <end position="211"/>
    </location>
</feature>
<sequence length="445" mass="46168">MRIGLLGPVTAGPDDMPAPGGVLLRGALARLALDAGRSVSTEALIDGLWGVEPPDTVPGGYRLTVDRRDVDALRAESLVDAARGLDPAQARTLLVQATALRRGPALADVRRLPFAEAAAARLDELYATAVELSAEAALRLGEPAAELDALGALLAAEPLRESTAALLARCLQAGGRQVEALTVLDRTRDRLADELGVDPGPDLSAARLAVLRGSAGPRSAPAPLTSFVGRAADVRRITGLLATSRPVTLTGPGGAGKTRLAREIVRARPGESRIAELAPLGGADQLASTVLDAVSTAEIVARIPVGADTTTRLLTALADRELLLVLDNCEHLVDAAAHLVQTLLERLPGLQVLATSREPLAVPGEVLHPVDALADDDAVRLFTERGAAVVPGFTVTAALRPAVAEICRRLDGQPLAIWRSSWPPPACARSRPRRSVAGSTTGSAC</sequence>
<reference evidence="3" key="1">
    <citation type="submission" date="2023-07" db="EMBL/GenBank/DDBJ databases">
        <title>30 novel species of actinomycetes from the DSMZ collection.</title>
        <authorList>
            <person name="Nouioui I."/>
        </authorList>
    </citation>
    <scope>NUCLEOTIDE SEQUENCE [LARGE SCALE GENOMIC DNA]</scope>
    <source>
        <strain evidence="3">DSM 45834</strain>
    </source>
</reference>
<dbReference type="InterPro" id="IPR027417">
    <property type="entry name" value="P-loop_NTPase"/>
</dbReference>
<comment type="caution">
    <text evidence="2">The sequence shown here is derived from an EMBL/GenBank/DDBJ whole genome shotgun (WGS) entry which is preliminary data.</text>
</comment>
<protein>
    <submittedName>
        <fullName evidence="2">BTAD domain-containing putative transcriptional regulator</fullName>
    </submittedName>
</protein>
<dbReference type="InterPro" id="IPR011990">
    <property type="entry name" value="TPR-like_helical_dom_sf"/>
</dbReference>
<dbReference type="PANTHER" id="PTHR47691">
    <property type="entry name" value="REGULATOR-RELATED"/>
    <property type="match status" value="1"/>
</dbReference>
<dbReference type="Pfam" id="PF03704">
    <property type="entry name" value="BTAD"/>
    <property type="match status" value="1"/>
</dbReference>
<dbReference type="InterPro" id="IPR005158">
    <property type="entry name" value="BTAD"/>
</dbReference>
<evidence type="ECO:0000259" key="1">
    <source>
        <dbReference type="SMART" id="SM01043"/>
    </source>
</evidence>
<dbReference type="SMART" id="SM01043">
    <property type="entry name" value="BTAD"/>
    <property type="match status" value="1"/>
</dbReference>
<keyword evidence="3" id="KW-1185">Reference proteome</keyword>
<dbReference type="PANTHER" id="PTHR47691:SF3">
    <property type="entry name" value="HTH-TYPE TRANSCRIPTIONAL REGULATOR RV0890C-RELATED"/>
    <property type="match status" value="1"/>
</dbReference>
<dbReference type="Gene3D" id="1.25.40.10">
    <property type="entry name" value="Tetratricopeptide repeat domain"/>
    <property type="match status" value="1"/>
</dbReference>
<evidence type="ECO:0000313" key="3">
    <source>
        <dbReference type="Proteomes" id="UP001183202"/>
    </source>
</evidence>
<gene>
    <name evidence="2" type="ORF">RM445_08100</name>
</gene>
<proteinExistence type="predicted"/>
<dbReference type="SUPFAM" id="SSF48452">
    <property type="entry name" value="TPR-like"/>
    <property type="match status" value="1"/>
</dbReference>
<accession>A0ABU2N6Y1</accession>
<dbReference type="Proteomes" id="UP001183202">
    <property type="component" value="Unassembled WGS sequence"/>
</dbReference>
<dbReference type="CDD" id="cd15831">
    <property type="entry name" value="BTAD"/>
    <property type="match status" value="1"/>
</dbReference>
<organism evidence="2 3">
    <name type="scientific">Pseudonocardia charpentierae</name>
    <dbReference type="NCBI Taxonomy" id="3075545"/>
    <lineage>
        <taxon>Bacteria</taxon>
        <taxon>Bacillati</taxon>
        <taxon>Actinomycetota</taxon>
        <taxon>Actinomycetes</taxon>
        <taxon>Pseudonocardiales</taxon>
        <taxon>Pseudonocardiaceae</taxon>
        <taxon>Pseudonocardia</taxon>
    </lineage>
</organism>
<evidence type="ECO:0000313" key="2">
    <source>
        <dbReference type="EMBL" id="MDT0349486.1"/>
    </source>
</evidence>
<dbReference type="EMBL" id="JAVREJ010000004">
    <property type="protein sequence ID" value="MDT0349486.1"/>
    <property type="molecule type" value="Genomic_DNA"/>
</dbReference>
<name>A0ABU2N6Y1_9PSEU</name>
<dbReference type="SUPFAM" id="SSF52540">
    <property type="entry name" value="P-loop containing nucleoside triphosphate hydrolases"/>
    <property type="match status" value="1"/>
</dbReference>
<dbReference type="RefSeq" id="WP_311555514.1">
    <property type="nucleotide sequence ID" value="NZ_JAVREJ010000004.1"/>
</dbReference>